<dbReference type="PANTHER" id="PTHR45458">
    <property type="entry name" value="SHORT-CHAIN DEHYDROGENASE/REDUCTASE SDR"/>
    <property type="match status" value="1"/>
</dbReference>
<dbReference type="InterPro" id="IPR052184">
    <property type="entry name" value="SDR_enzymes"/>
</dbReference>
<name>A0ABR0K649_9EURO</name>
<dbReference type="Gene3D" id="3.40.50.720">
    <property type="entry name" value="NAD(P)-binding Rossmann-like Domain"/>
    <property type="match status" value="1"/>
</dbReference>
<dbReference type="Pfam" id="PF00106">
    <property type="entry name" value="adh_short"/>
    <property type="match status" value="1"/>
</dbReference>
<reference evidence="1 2" key="1">
    <citation type="submission" date="2023-08" db="EMBL/GenBank/DDBJ databases">
        <title>Black Yeasts Isolated from many extreme environments.</title>
        <authorList>
            <person name="Coleine C."/>
            <person name="Stajich J.E."/>
            <person name="Selbmann L."/>
        </authorList>
    </citation>
    <scope>NUCLEOTIDE SEQUENCE [LARGE SCALE GENOMIC DNA]</scope>
    <source>
        <strain evidence="1 2">CCFEE 5885</strain>
    </source>
</reference>
<dbReference type="PANTHER" id="PTHR45458:SF3">
    <property type="entry name" value="CHAIN DEHYDROGENASE (ATSC), PUTATIVE-RELATED"/>
    <property type="match status" value="1"/>
</dbReference>
<evidence type="ECO:0000313" key="2">
    <source>
        <dbReference type="Proteomes" id="UP001345013"/>
    </source>
</evidence>
<dbReference type="SUPFAM" id="SSF51735">
    <property type="entry name" value="NAD(P)-binding Rossmann-fold domains"/>
    <property type="match status" value="1"/>
</dbReference>
<proteinExistence type="predicted"/>
<keyword evidence="2" id="KW-1185">Reference proteome</keyword>
<dbReference type="Proteomes" id="UP001345013">
    <property type="component" value="Unassembled WGS sequence"/>
</dbReference>
<accession>A0ABR0K649</accession>
<dbReference type="EMBL" id="JAVRRG010000081">
    <property type="protein sequence ID" value="KAK5089283.1"/>
    <property type="molecule type" value="Genomic_DNA"/>
</dbReference>
<dbReference type="InterPro" id="IPR036291">
    <property type="entry name" value="NAD(P)-bd_dom_sf"/>
</dbReference>
<comment type="caution">
    <text evidence="1">The sequence shown here is derived from an EMBL/GenBank/DDBJ whole genome shotgun (WGS) entry which is preliminary data.</text>
</comment>
<evidence type="ECO:0000313" key="1">
    <source>
        <dbReference type="EMBL" id="KAK5089283.1"/>
    </source>
</evidence>
<protein>
    <recommendedName>
        <fullName evidence="3">NAD(P)-binding protein</fullName>
    </recommendedName>
</protein>
<evidence type="ECO:0008006" key="3">
    <source>
        <dbReference type="Google" id="ProtNLM"/>
    </source>
</evidence>
<gene>
    <name evidence="1" type="ORF">LTR24_006352</name>
</gene>
<organism evidence="1 2">
    <name type="scientific">Lithohypha guttulata</name>
    <dbReference type="NCBI Taxonomy" id="1690604"/>
    <lineage>
        <taxon>Eukaryota</taxon>
        <taxon>Fungi</taxon>
        <taxon>Dikarya</taxon>
        <taxon>Ascomycota</taxon>
        <taxon>Pezizomycotina</taxon>
        <taxon>Eurotiomycetes</taxon>
        <taxon>Chaetothyriomycetidae</taxon>
        <taxon>Chaetothyriales</taxon>
        <taxon>Trichomeriaceae</taxon>
        <taxon>Lithohypha</taxon>
    </lineage>
</organism>
<dbReference type="InterPro" id="IPR002347">
    <property type="entry name" value="SDR_fam"/>
</dbReference>
<dbReference type="PRINTS" id="PR00081">
    <property type="entry name" value="GDHRDH"/>
</dbReference>
<sequence>MVVYVVTGASRGLGYEFVRQLSQGENIVFGLVRTKAAAEKKVSEDGLKNVHIITADVTDTASLRAARAEVEKISPVVDVLINNAATLSPISAFNSLSDFEDDPAVLDKEMNINFQTNVLGVVKTINTFLPLVKKSSVKKVISISSGLADDRFTNDYDLYEAGPYTISKAGLNTVVAKYNARHGKSSDNILFVSISPGLVSTGTGAGPPPDSTMPQKFARAYPHFTGPITPEESVKAVMAVVEKATVDSEYAGAFVSHFGNKEWL</sequence>